<dbReference type="EMBL" id="FUWS01000007">
    <property type="protein sequence ID" value="SKA18824.1"/>
    <property type="molecule type" value="Genomic_DNA"/>
</dbReference>
<dbReference type="OrthoDB" id="5177725at2"/>
<protein>
    <submittedName>
        <fullName evidence="2">Helix-turn-helix domain-containing protein</fullName>
    </submittedName>
</protein>
<name>A0A1T4RS75_9ACTN</name>
<accession>A0A1T4RS75</accession>
<dbReference type="InterPro" id="IPR043917">
    <property type="entry name" value="DUF5753"/>
</dbReference>
<sequence>MVAKNTTVRGRRLRGELRRLREERGLSIERVVALSGNAWVGSTVSRWELGERLPRPADLRLLLDVYEVEGEQRDVLLSLAREARQRGWWHVHGDAVPDWFQGFVGLESEASSICSYESEFVPGLLQTADYSRAIHHGAVRSHSDEEIERRVAVRMKRQELLQRPDSPQLWFILNEAVIRRLVGGPEVMRRQLEHLIEVIEPPRVTVQILPYDLGAHPGMDGAFTILGFPAATDTDIVYLEMQTSSLYIEEPEEVERYNVVFNHLRATALGTDRTIGMLHGIIDES</sequence>
<organism evidence="2 3">
    <name type="scientific">Marinactinospora thermotolerans DSM 45154</name>
    <dbReference type="NCBI Taxonomy" id="1122192"/>
    <lineage>
        <taxon>Bacteria</taxon>
        <taxon>Bacillati</taxon>
        <taxon>Actinomycetota</taxon>
        <taxon>Actinomycetes</taxon>
        <taxon>Streptosporangiales</taxon>
        <taxon>Nocardiopsidaceae</taxon>
        <taxon>Marinactinospora</taxon>
    </lineage>
</organism>
<keyword evidence="3" id="KW-1185">Reference proteome</keyword>
<dbReference type="SUPFAM" id="SSF47413">
    <property type="entry name" value="lambda repressor-like DNA-binding domains"/>
    <property type="match status" value="1"/>
</dbReference>
<evidence type="ECO:0000313" key="2">
    <source>
        <dbReference type="EMBL" id="SKA18824.1"/>
    </source>
</evidence>
<evidence type="ECO:0000313" key="3">
    <source>
        <dbReference type="Proteomes" id="UP000190637"/>
    </source>
</evidence>
<dbReference type="Pfam" id="PF13560">
    <property type="entry name" value="HTH_31"/>
    <property type="match status" value="1"/>
</dbReference>
<dbReference type="CDD" id="cd00093">
    <property type="entry name" value="HTH_XRE"/>
    <property type="match status" value="1"/>
</dbReference>
<proteinExistence type="predicted"/>
<dbReference type="Gene3D" id="1.10.260.40">
    <property type="entry name" value="lambda repressor-like DNA-binding domains"/>
    <property type="match status" value="1"/>
</dbReference>
<dbReference type="GO" id="GO:0003677">
    <property type="term" value="F:DNA binding"/>
    <property type="evidence" value="ECO:0007669"/>
    <property type="project" value="InterPro"/>
</dbReference>
<reference evidence="2 3" key="1">
    <citation type="submission" date="2017-02" db="EMBL/GenBank/DDBJ databases">
        <authorList>
            <person name="Peterson S.W."/>
        </authorList>
    </citation>
    <scope>NUCLEOTIDE SEQUENCE [LARGE SCALE GENOMIC DNA]</scope>
    <source>
        <strain evidence="2 3">DSM 45154</strain>
    </source>
</reference>
<dbReference type="RefSeq" id="WP_078762233.1">
    <property type="nucleotide sequence ID" value="NZ_FUWS01000007.1"/>
</dbReference>
<gene>
    <name evidence="2" type="ORF">SAMN02745673_02935</name>
</gene>
<dbReference type="Proteomes" id="UP000190637">
    <property type="component" value="Unassembled WGS sequence"/>
</dbReference>
<dbReference type="Pfam" id="PF19054">
    <property type="entry name" value="DUF5753"/>
    <property type="match status" value="1"/>
</dbReference>
<dbReference type="PROSITE" id="PS50943">
    <property type="entry name" value="HTH_CROC1"/>
    <property type="match status" value="1"/>
</dbReference>
<evidence type="ECO:0000259" key="1">
    <source>
        <dbReference type="PROSITE" id="PS50943"/>
    </source>
</evidence>
<dbReference type="InterPro" id="IPR010982">
    <property type="entry name" value="Lambda_DNA-bd_dom_sf"/>
</dbReference>
<dbReference type="SMART" id="SM00530">
    <property type="entry name" value="HTH_XRE"/>
    <property type="match status" value="1"/>
</dbReference>
<dbReference type="AlphaFoldDB" id="A0A1T4RS75"/>
<dbReference type="STRING" id="1122192.SAMN02745673_02935"/>
<feature type="domain" description="HTH cro/C1-type" evidence="1">
    <location>
        <begin position="17"/>
        <end position="73"/>
    </location>
</feature>
<dbReference type="InterPro" id="IPR001387">
    <property type="entry name" value="Cro/C1-type_HTH"/>
</dbReference>